<dbReference type="EMBL" id="AP028055">
    <property type="protein sequence ID" value="BEH00194.1"/>
    <property type="molecule type" value="Genomic_DNA"/>
</dbReference>
<dbReference type="PANTHER" id="PTHR12143">
    <property type="entry name" value="PEPTIDE N-GLYCANASE PNGASE -RELATED"/>
    <property type="match status" value="1"/>
</dbReference>
<protein>
    <recommendedName>
        <fullName evidence="8">Glycoside hydrolase family 92 protein</fullName>
    </recommendedName>
</protein>
<reference evidence="6 7" key="1">
    <citation type="submission" date="2023-04" db="EMBL/GenBank/DDBJ databases">
        <title>Draft genome sequence of acteroides sedimenti strain YN3PY1.</title>
        <authorList>
            <person name="Yoshida N."/>
        </authorList>
    </citation>
    <scope>NUCLEOTIDE SEQUENCE [LARGE SCALE GENOMIC DNA]</scope>
    <source>
        <strain evidence="6 7">YN3PY1</strain>
    </source>
</reference>
<dbReference type="InterPro" id="IPR041371">
    <property type="entry name" value="GH92_N"/>
</dbReference>
<evidence type="ECO:0008006" key="8">
    <source>
        <dbReference type="Google" id="ProtNLM"/>
    </source>
</evidence>
<dbReference type="Pfam" id="PF07971">
    <property type="entry name" value="Glyco_hydro_92"/>
    <property type="match status" value="1"/>
</dbReference>
<dbReference type="InterPro" id="IPR005887">
    <property type="entry name" value="GH92_a_mannosidase_put"/>
</dbReference>
<evidence type="ECO:0000256" key="1">
    <source>
        <dbReference type="ARBA" id="ARBA00001913"/>
    </source>
</evidence>
<sequence>MRNIFIILLLFALQVEAQDKRVTDWVDPFIGTDSFDNNSLPGNVYPGATYPFGMIQLSPDTQKDILVVCGGYYWKDKEIYGFSHSHISGTGIADLYDILVMPTCGKSAELLDKLKTPDKQIKSSFSHKNEYAEPGYYSVLLNDSKVKVELTTSEHVGLHRYVYPSKSKKFVVVDLNHGITKDRKWFPFKLLDGYSRVLNDSTIIGYRFATGWARLRKVYFALRTNQPISHCSFITWGNVLSTKNTVAETWNDRPLRALLEFNSDKKDTVEIKISLSTVSSENALNNIITETGRKDFDKVKEDTQLAWEKELSKIEIKGDLEQKKLFYTALYRTFLQPNNIADVNGEYTRGDFTIGKLKPGEPYFTQFSLWDTFRAAHPLYTILQSQRTAQIINSMLDFYDVKGILPVWHLWGVDNYCMIGNHAIPVIVDAYKKGIRGFDYSRAYEAIKGSANSSHVFTSYPMFLDQYGYYPHDGNIHESVSVTLESSFDDWCVAQMAKSLEKYDDFSYFYNRSKCYRNLFDIKSGFFRPKLKNGSFFAPFDPYSYYGDGQRKFYTEANAFQYQFSPVHEIDTLVEMMGGKRKAMLLLDNVFNDQKKDTIIEENASGFIGQYAHGNEPCHHYAYIYNYLGNHRKTEEQLQKIVKSMYRPTPQGLCGNDDCGQMSAWLVFTMMGFYPLNPASGVYEIGTPFLPYAKIKNDNGSYFEIIAHNLSDKNIHIKKIALNGEICKDYKLTHSDIIKGGKIEFFMGK</sequence>
<evidence type="ECO:0000259" key="4">
    <source>
        <dbReference type="Pfam" id="PF07971"/>
    </source>
</evidence>
<proteinExistence type="predicted"/>
<comment type="cofactor">
    <cofactor evidence="1">
        <name>Ca(2+)</name>
        <dbReference type="ChEBI" id="CHEBI:29108"/>
    </cofactor>
</comment>
<keyword evidence="7" id="KW-1185">Reference proteome</keyword>
<organism evidence="6 7">
    <name type="scientific">Bacteroides sedimenti</name>
    <dbReference type="NCBI Taxonomy" id="2136147"/>
    <lineage>
        <taxon>Bacteria</taxon>
        <taxon>Pseudomonadati</taxon>
        <taxon>Bacteroidota</taxon>
        <taxon>Bacteroidia</taxon>
        <taxon>Bacteroidales</taxon>
        <taxon>Bacteroidaceae</taxon>
        <taxon>Bacteroides</taxon>
    </lineage>
</organism>
<evidence type="ECO:0000313" key="6">
    <source>
        <dbReference type="EMBL" id="BEH00194.1"/>
    </source>
</evidence>
<dbReference type="NCBIfam" id="TIGR01180">
    <property type="entry name" value="aman2_put"/>
    <property type="match status" value="1"/>
</dbReference>
<evidence type="ECO:0000313" key="7">
    <source>
        <dbReference type="Proteomes" id="UP001496674"/>
    </source>
</evidence>
<dbReference type="RefSeq" id="WP_353331324.1">
    <property type="nucleotide sequence ID" value="NZ_AP028055.1"/>
</dbReference>
<gene>
    <name evidence="6" type="ORF">BSYN_24580</name>
</gene>
<dbReference type="Pfam" id="PF17678">
    <property type="entry name" value="Glyco_hydro_92N"/>
    <property type="match status" value="1"/>
</dbReference>
<comment type="subunit">
    <text evidence="2">Monomer.</text>
</comment>
<evidence type="ECO:0000256" key="3">
    <source>
        <dbReference type="ARBA" id="ARBA00022837"/>
    </source>
</evidence>
<dbReference type="Gene3D" id="1.20.1610.10">
    <property type="entry name" value="alpha-1,2-mannosidases domains"/>
    <property type="match status" value="1"/>
</dbReference>
<dbReference type="InterPro" id="IPR008928">
    <property type="entry name" value="6-hairpin_glycosidase_sf"/>
</dbReference>
<dbReference type="InterPro" id="IPR014718">
    <property type="entry name" value="GH-type_carb-bd"/>
</dbReference>
<name>A0ABM8IG16_9BACE</name>
<dbReference type="InterPro" id="IPR050883">
    <property type="entry name" value="PNGase"/>
</dbReference>
<keyword evidence="3" id="KW-0106">Calcium</keyword>
<feature type="domain" description="Glycosyl hydrolase family 92 N-terminal" evidence="5">
    <location>
        <begin position="25"/>
        <end position="276"/>
    </location>
</feature>
<dbReference type="PANTHER" id="PTHR12143:SF39">
    <property type="entry name" value="SECRETED PROTEIN"/>
    <property type="match status" value="1"/>
</dbReference>
<dbReference type="SUPFAM" id="SSF48208">
    <property type="entry name" value="Six-hairpin glycosidases"/>
    <property type="match status" value="1"/>
</dbReference>
<feature type="domain" description="Glycosyl hydrolase family 92" evidence="4">
    <location>
        <begin position="282"/>
        <end position="749"/>
    </location>
</feature>
<evidence type="ECO:0000256" key="2">
    <source>
        <dbReference type="ARBA" id="ARBA00011245"/>
    </source>
</evidence>
<dbReference type="Gene3D" id="3.30.2080.10">
    <property type="entry name" value="GH92 mannosidase domain"/>
    <property type="match status" value="1"/>
</dbReference>
<dbReference type="Proteomes" id="UP001496674">
    <property type="component" value="Chromosome"/>
</dbReference>
<accession>A0ABM8IG16</accession>
<dbReference type="Gene3D" id="2.70.98.10">
    <property type="match status" value="1"/>
</dbReference>
<dbReference type="Gene3D" id="1.20.1050.60">
    <property type="entry name" value="alpha-1,2-mannosidase"/>
    <property type="match status" value="1"/>
</dbReference>
<dbReference type="InterPro" id="IPR012939">
    <property type="entry name" value="Glyco_hydro_92"/>
</dbReference>
<evidence type="ECO:0000259" key="5">
    <source>
        <dbReference type="Pfam" id="PF17678"/>
    </source>
</evidence>